<keyword evidence="4" id="KW-0067">ATP-binding</keyword>
<dbReference type="InterPro" id="IPR050905">
    <property type="entry name" value="Plant_NBS-LRR"/>
</dbReference>
<evidence type="ECO:0000256" key="5">
    <source>
        <dbReference type="SAM" id="MobiDB-lite"/>
    </source>
</evidence>
<dbReference type="InterPro" id="IPR057135">
    <property type="entry name" value="At4g27190-like_LRR"/>
</dbReference>
<dbReference type="SUPFAM" id="SSF52540">
    <property type="entry name" value="P-loop containing nucleoside triphosphate hydrolases"/>
    <property type="match status" value="1"/>
</dbReference>
<dbReference type="PRINTS" id="PR00364">
    <property type="entry name" value="DISEASERSIST"/>
</dbReference>
<feature type="domain" description="Disease resistance protein At4g27190-like leucine-rich repeats" evidence="7">
    <location>
        <begin position="710"/>
        <end position="799"/>
    </location>
</feature>
<dbReference type="InterPro" id="IPR027417">
    <property type="entry name" value="P-loop_NTPase"/>
</dbReference>
<dbReference type="Proteomes" id="UP000326396">
    <property type="component" value="Linkage Group LG1"/>
</dbReference>
<gene>
    <name evidence="8" type="ORF">E3N88_00067</name>
</gene>
<dbReference type="EMBL" id="SZYD01000001">
    <property type="protein sequence ID" value="KAD7476931.1"/>
    <property type="molecule type" value="Genomic_DNA"/>
</dbReference>
<evidence type="ECO:0000259" key="7">
    <source>
        <dbReference type="Pfam" id="PF23247"/>
    </source>
</evidence>
<feature type="region of interest" description="Disordered" evidence="5">
    <location>
        <begin position="756"/>
        <end position="778"/>
    </location>
</feature>
<dbReference type="Gene3D" id="3.80.10.10">
    <property type="entry name" value="Ribonuclease Inhibitor"/>
    <property type="match status" value="2"/>
</dbReference>
<feature type="domain" description="NB-ARC" evidence="6">
    <location>
        <begin position="4"/>
        <end position="115"/>
    </location>
</feature>
<dbReference type="InterPro" id="IPR042197">
    <property type="entry name" value="Apaf_helical"/>
</dbReference>
<dbReference type="Pfam" id="PF23247">
    <property type="entry name" value="LRR_RPS2"/>
    <property type="match status" value="2"/>
</dbReference>
<dbReference type="PANTHER" id="PTHR33463:SF222">
    <property type="entry name" value="NB-ARC-RELATED"/>
    <property type="match status" value="1"/>
</dbReference>
<reference evidence="8 9" key="1">
    <citation type="submission" date="2019-05" db="EMBL/GenBank/DDBJ databases">
        <title>Mikania micrantha, genome provides insights into the molecular mechanism of rapid growth.</title>
        <authorList>
            <person name="Liu B."/>
        </authorList>
    </citation>
    <scope>NUCLEOTIDE SEQUENCE [LARGE SCALE GENOMIC DNA]</scope>
    <source>
        <strain evidence="8">NLD-2019</strain>
        <tissue evidence="8">Leaf</tissue>
    </source>
</reference>
<comment type="similarity">
    <text evidence="1">Belongs to the disease resistance NB-LRR family.</text>
</comment>
<comment type="caution">
    <text evidence="8">The sequence shown here is derived from an EMBL/GenBank/DDBJ whole genome shotgun (WGS) entry which is preliminary data.</text>
</comment>
<keyword evidence="2" id="KW-0433">Leucine-rich repeat</keyword>
<organism evidence="8 9">
    <name type="scientific">Mikania micrantha</name>
    <name type="common">bitter vine</name>
    <dbReference type="NCBI Taxonomy" id="192012"/>
    <lineage>
        <taxon>Eukaryota</taxon>
        <taxon>Viridiplantae</taxon>
        <taxon>Streptophyta</taxon>
        <taxon>Embryophyta</taxon>
        <taxon>Tracheophyta</taxon>
        <taxon>Spermatophyta</taxon>
        <taxon>Magnoliopsida</taxon>
        <taxon>eudicotyledons</taxon>
        <taxon>Gunneridae</taxon>
        <taxon>Pentapetalae</taxon>
        <taxon>asterids</taxon>
        <taxon>campanulids</taxon>
        <taxon>Asterales</taxon>
        <taxon>Asteraceae</taxon>
        <taxon>Asteroideae</taxon>
        <taxon>Heliantheae alliance</taxon>
        <taxon>Eupatorieae</taxon>
        <taxon>Mikania</taxon>
    </lineage>
</organism>
<dbReference type="Gene3D" id="1.10.8.430">
    <property type="entry name" value="Helical domain of apoptotic protease-activating factors"/>
    <property type="match status" value="1"/>
</dbReference>
<dbReference type="PANTHER" id="PTHR33463">
    <property type="entry name" value="NB-ARC DOMAIN-CONTAINING PROTEIN-RELATED"/>
    <property type="match status" value="1"/>
</dbReference>
<protein>
    <submittedName>
        <fullName evidence="8">Uncharacterized protein</fullName>
    </submittedName>
</protein>
<evidence type="ECO:0000259" key="6">
    <source>
        <dbReference type="Pfam" id="PF00931"/>
    </source>
</evidence>
<proteinExistence type="inferred from homology"/>
<feature type="compositionally biased region" description="Acidic residues" evidence="5">
    <location>
        <begin position="762"/>
        <end position="772"/>
    </location>
</feature>
<dbReference type="InterPro" id="IPR002182">
    <property type="entry name" value="NB-ARC"/>
</dbReference>
<dbReference type="Pfam" id="PF00931">
    <property type="entry name" value="NB-ARC"/>
    <property type="match status" value="1"/>
</dbReference>
<name>A0A5N6PZ22_9ASTR</name>
<evidence type="ECO:0000256" key="2">
    <source>
        <dbReference type="ARBA" id="ARBA00022614"/>
    </source>
</evidence>
<keyword evidence="9" id="KW-1185">Reference proteome</keyword>
<dbReference type="AlphaFoldDB" id="A0A5N6PZ22"/>
<keyword evidence="3" id="KW-0611">Plant defense</keyword>
<dbReference type="GO" id="GO:0043531">
    <property type="term" value="F:ADP binding"/>
    <property type="evidence" value="ECO:0007669"/>
    <property type="project" value="InterPro"/>
</dbReference>
<dbReference type="OrthoDB" id="3794806at2759"/>
<dbReference type="GO" id="GO:0005524">
    <property type="term" value="F:ATP binding"/>
    <property type="evidence" value="ECO:0007669"/>
    <property type="project" value="UniProtKB-KW"/>
</dbReference>
<accession>A0A5N6PZ22</accession>
<dbReference type="SUPFAM" id="SSF52058">
    <property type="entry name" value="L domain-like"/>
    <property type="match status" value="1"/>
</dbReference>
<evidence type="ECO:0000256" key="4">
    <source>
        <dbReference type="ARBA" id="ARBA00022840"/>
    </source>
</evidence>
<evidence type="ECO:0000313" key="9">
    <source>
        <dbReference type="Proteomes" id="UP000326396"/>
    </source>
</evidence>
<evidence type="ECO:0000313" key="8">
    <source>
        <dbReference type="EMBL" id="KAD7476931.1"/>
    </source>
</evidence>
<dbReference type="InterPro" id="IPR032675">
    <property type="entry name" value="LRR_dom_sf"/>
</dbReference>
<sequence length="825" mass="94298">MYSIQNDISIRLSGKGLVEETIPERADRLREKFKEHLEVKKSRILFISDDVWEKIELKVIGLTSPLPNGLKLLLTSRDSNICRQIAVSAHSFLYFKVVEVEVLTEEEAQNLFFRITNVSKEDNRYDIGCQIIEKCGRLPLAINIIGTALHSREMHVWNFKLQRLNNNNIDHDVQEVIKISYEYIEKEDKEVLLLCGLFPEDYDIRIEDLTRYAWGLNLFKGVSTLGGASDSTRTCVGNLINAHMLINSNKHGCVRMHDLVLSFVLGVVSKSDRDWIIKHGDVTQLARREESCKRMSLTCMGMSEFPQDFKYPNLSFLRFMNGESSLKFPDDFYENMKNLQVIAYYKMKSPLLLSRSLHCSTNLKSLCLYRCKLMFDFSFVGDLVNLEVLSFAHCGIHKSPSAIGNLVKLKLLDLTGCMNLRIDNGVFKNLKNLEELYMRVSFNENVRFTESNIKELAMLSNQLLALEVEFVEKENLFEIISFEKLDKFKIAVGGYFDSSQLEKDPFVNKLKLVSDCSIDLHNCKINKLFKKTEHLDLQVKDMIGLEEFHYDRHSFSSLKCLVVYGCSNLKYLFPVCVANGLKKLEKLIIRKCPVLEALIKNDGSEINGVPKFPKLEKLKIRLMEKLKHIWGCEFGSSEKEEVNNFSMLKEIKVAYCNSLVNLFPSNPMRLLTHLESLVVENCGSIKELFNIDLECIGHGVENNILHVERDQSGGILTSINIHECNRIKYLFSPLMAKLLSNLQKIEIQSCHDMEEVVSNRDDDNDDKDEEEMSSTSTTTTFFPRLQPFAFEGLTNLTRIGGGGGGAKGTKTGVIHDQFKVCLSLQ</sequence>
<feature type="domain" description="Disease resistance protein At4g27190-like leucine-rich repeats" evidence="7">
    <location>
        <begin position="542"/>
        <end position="683"/>
    </location>
</feature>
<dbReference type="GO" id="GO:0006952">
    <property type="term" value="P:defense response"/>
    <property type="evidence" value="ECO:0007669"/>
    <property type="project" value="UniProtKB-KW"/>
</dbReference>
<dbReference type="Gene3D" id="3.40.50.300">
    <property type="entry name" value="P-loop containing nucleotide triphosphate hydrolases"/>
    <property type="match status" value="1"/>
</dbReference>
<evidence type="ECO:0000256" key="3">
    <source>
        <dbReference type="ARBA" id="ARBA00022821"/>
    </source>
</evidence>
<evidence type="ECO:0000256" key="1">
    <source>
        <dbReference type="ARBA" id="ARBA00008894"/>
    </source>
</evidence>
<keyword evidence="4" id="KW-0547">Nucleotide-binding</keyword>